<feature type="compositionally biased region" description="Polar residues" evidence="1">
    <location>
        <begin position="214"/>
        <end position="226"/>
    </location>
</feature>
<feature type="region of interest" description="Disordered" evidence="1">
    <location>
        <begin position="318"/>
        <end position="367"/>
    </location>
</feature>
<feature type="compositionally biased region" description="Low complexity" evidence="1">
    <location>
        <begin position="130"/>
        <end position="141"/>
    </location>
</feature>
<feature type="compositionally biased region" description="Polar residues" evidence="1">
    <location>
        <begin position="407"/>
        <end position="441"/>
    </location>
</feature>
<feature type="compositionally biased region" description="Low complexity" evidence="1">
    <location>
        <begin position="36"/>
        <end position="47"/>
    </location>
</feature>
<sequence length="567" mass="59942">MPLTYFERRRDPSRPKERNTTTPQAPIQTSLGVTESAWAAASSGSSAVKRSNTPVGSNGIRVSAPVTHVTQSEQTTGWVTSTAATSATQSQQTTGWGVSENVHSGGDNADDTTPDMNGFSNGYNGHPFGTATASSSAAASSEHAKPISVKNARSKTVEPFSFGTVDKQKGPALPQQRTPPPRQAQTSSDCAADLDKTPIAIKKENHDAWGSAADSGTASRASSDSQPAHGPIGDTADPLPPTSGGHQHNSSASTVQDHGSETLEVPEAPRADLTRSTSQVNSEVDVVELITRFEQLSQEREAVRRAVFAGLKRQDSKSASLIRSMLSSGGQQQVNGENPGSKDGLDNATSIPQLFSTPPTSSTSVAVEHQIAQPIHEHAEAFREAPGLSREGFANGTSYHDRDDPTHTTNGCTSNHVNTLNYDDDNTPSPNRSAQAGSSFQDDPWAAFEQAPAPTVARRGTIQSLHDPSHQAKIGDTTPSGINKEVILPFSTGADAFDVKIRINGAPPFSLRISDSMLIMHVVLNACKKGNATPNKLELSARGEVFSVKWTVSDCQLMAGDELDLVP</sequence>
<dbReference type="OrthoDB" id="10393205at2759"/>
<feature type="compositionally biased region" description="Polar residues" evidence="1">
    <location>
        <begin position="318"/>
        <end position="338"/>
    </location>
</feature>
<feature type="compositionally biased region" description="Polar residues" evidence="1">
    <location>
        <begin position="244"/>
        <end position="257"/>
    </location>
</feature>
<feature type="region of interest" description="Disordered" evidence="1">
    <location>
        <begin position="1"/>
        <end position="281"/>
    </location>
</feature>
<feature type="compositionally biased region" description="Low complexity" evidence="1">
    <location>
        <begin position="75"/>
        <end position="97"/>
    </location>
</feature>
<evidence type="ECO:0000313" key="3">
    <source>
        <dbReference type="Proteomes" id="UP000809789"/>
    </source>
</evidence>
<protein>
    <submittedName>
        <fullName evidence="2">Uncharacterized protein</fullName>
    </submittedName>
</protein>
<feature type="region of interest" description="Disordered" evidence="1">
    <location>
        <begin position="383"/>
        <end position="443"/>
    </location>
</feature>
<gene>
    <name evidence="2" type="ORF">KVT40_006453</name>
</gene>
<feature type="compositionally biased region" description="Polar residues" evidence="1">
    <location>
        <begin position="114"/>
        <end position="123"/>
    </location>
</feature>
<evidence type="ECO:0000313" key="2">
    <source>
        <dbReference type="EMBL" id="KAG8626052.1"/>
    </source>
</evidence>
<dbReference type="Proteomes" id="UP000809789">
    <property type="component" value="Unassembled WGS sequence"/>
</dbReference>
<name>A0A8K0KYV7_9PEZI</name>
<comment type="caution">
    <text evidence="2">The sequence shown here is derived from an EMBL/GenBank/DDBJ whole genome shotgun (WGS) entry which is preliminary data.</text>
</comment>
<keyword evidence="3" id="KW-1185">Reference proteome</keyword>
<organism evidence="2 3">
    <name type="scientific">Elsinoe batatas</name>
    <dbReference type="NCBI Taxonomy" id="2601811"/>
    <lineage>
        <taxon>Eukaryota</taxon>
        <taxon>Fungi</taxon>
        <taxon>Dikarya</taxon>
        <taxon>Ascomycota</taxon>
        <taxon>Pezizomycotina</taxon>
        <taxon>Dothideomycetes</taxon>
        <taxon>Dothideomycetidae</taxon>
        <taxon>Myriangiales</taxon>
        <taxon>Elsinoaceae</taxon>
        <taxon>Elsinoe</taxon>
    </lineage>
</organism>
<feature type="compositionally biased region" description="Basic and acidic residues" evidence="1">
    <location>
        <begin position="1"/>
        <end position="19"/>
    </location>
</feature>
<proteinExistence type="predicted"/>
<dbReference type="EMBL" id="JAESVG020000007">
    <property type="protein sequence ID" value="KAG8626052.1"/>
    <property type="molecule type" value="Genomic_DNA"/>
</dbReference>
<reference evidence="2" key="1">
    <citation type="submission" date="2021-07" db="EMBL/GenBank/DDBJ databases">
        <title>Elsinoe batatas strain:CRI-CJ2 Genome sequencing and assembly.</title>
        <authorList>
            <person name="Huang L."/>
        </authorList>
    </citation>
    <scope>NUCLEOTIDE SEQUENCE</scope>
    <source>
        <strain evidence="2">CRI-CJ2</strain>
    </source>
</reference>
<evidence type="ECO:0000256" key="1">
    <source>
        <dbReference type="SAM" id="MobiDB-lite"/>
    </source>
</evidence>
<accession>A0A8K0KYV7</accession>
<feature type="compositionally biased region" description="Polar residues" evidence="1">
    <location>
        <begin position="20"/>
        <end position="33"/>
    </location>
</feature>
<dbReference type="AlphaFoldDB" id="A0A8K0KYV7"/>
<feature type="compositionally biased region" description="Basic and acidic residues" evidence="1">
    <location>
        <begin position="193"/>
        <end position="207"/>
    </location>
</feature>